<dbReference type="FunCoup" id="A0A165VF23">
    <property type="interactions" value="2"/>
</dbReference>
<dbReference type="InterPro" id="IPR036291">
    <property type="entry name" value="NAD(P)-bd_dom_sf"/>
</dbReference>
<dbReference type="InParanoid" id="A0A165VF23"/>
<dbReference type="Pfam" id="PF00106">
    <property type="entry name" value="adh_short"/>
    <property type="match status" value="1"/>
</dbReference>
<evidence type="ECO:0000256" key="2">
    <source>
        <dbReference type="ARBA" id="ARBA00023002"/>
    </source>
</evidence>
<dbReference type="STRING" id="1314782.A0A165VF23"/>
<dbReference type="CDD" id="cd05374">
    <property type="entry name" value="17beta-HSD-like_SDR_c"/>
    <property type="match status" value="1"/>
</dbReference>
<dbReference type="Proteomes" id="UP000076761">
    <property type="component" value="Unassembled WGS sequence"/>
</dbReference>
<evidence type="ECO:0000256" key="3">
    <source>
        <dbReference type="RuleBase" id="RU000363"/>
    </source>
</evidence>
<dbReference type="Gene3D" id="3.40.50.720">
    <property type="entry name" value="NAD(P)-binding Rossmann-like Domain"/>
    <property type="match status" value="1"/>
</dbReference>
<evidence type="ECO:0000313" key="4">
    <source>
        <dbReference type="EMBL" id="KZT29582.1"/>
    </source>
</evidence>
<protein>
    <submittedName>
        <fullName evidence="4">Short chain dehydrogenase</fullName>
    </submittedName>
</protein>
<evidence type="ECO:0000313" key="5">
    <source>
        <dbReference type="Proteomes" id="UP000076761"/>
    </source>
</evidence>
<dbReference type="PANTHER" id="PTHR43976:SF16">
    <property type="entry name" value="SHORT-CHAIN DEHYDROGENASE_REDUCTASE FAMILY PROTEIN"/>
    <property type="match status" value="1"/>
</dbReference>
<keyword evidence="2" id="KW-0560">Oxidoreductase</keyword>
<dbReference type="EMBL" id="KV425554">
    <property type="protein sequence ID" value="KZT29582.1"/>
    <property type="molecule type" value="Genomic_DNA"/>
</dbReference>
<dbReference type="OrthoDB" id="1274115at2759"/>
<accession>A0A165VF23</accession>
<sequence>MSKKLVWLVTGTSSGLGRELVLAILARGDQVIATGRSRSFDALAPLKQKGAAVLELDVTAPLEELENIAAAAERIYGRVDVLVNNAGAYTTPGIIEDQTPDETLQQFNINLFGPLNVARAFLPYMRERRSGVVAWMGSVGGCSPIPNSGLYCATKAAMRSISQSLDADLAPFNVRSICFEFGFFRAGLTHPDRVPPLNQRIPAYKEIAENINAMFRDVYATLPGDPTKGVQVLIDVVRGEGGAAEKQVPSRFAVGSDAYQMIRDESAKMIERLEEWRDVVCSTDMDDIVVPTA</sequence>
<dbReference type="PRINTS" id="PR00080">
    <property type="entry name" value="SDRFAMILY"/>
</dbReference>
<gene>
    <name evidence="4" type="ORF">NEOLEDRAFT_1128378</name>
</gene>
<dbReference type="InterPro" id="IPR002347">
    <property type="entry name" value="SDR_fam"/>
</dbReference>
<keyword evidence="5" id="KW-1185">Reference proteome</keyword>
<dbReference type="PRINTS" id="PR00081">
    <property type="entry name" value="GDHRDH"/>
</dbReference>
<dbReference type="SUPFAM" id="SSF51735">
    <property type="entry name" value="NAD(P)-binding Rossmann-fold domains"/>
    <property type="match status" value="1"/>
</dbReference>
<name>A0A165VF23_9AGAM</name>
<comment type="similarity">
    <text evidence="1 3">Belongs to the short-chain dehydrogenases/reductases (SDR) family.</text>
</comment>
<dbReference type="InterPro" id="IPR051911">
    <property type="entry name" value="SDR_oxidoreductase"/>
</dbReference>
<dbReference type="PANTHER" id="PTHR43976">
    <property type="entry name" value="SHORT CHAIN DEHYDROGENASE"/>
    <property type="match status" value="1"/>
</dbReference>
<organism evidence="4 5">
    <name type="scientific">Neolentinus lepideus HHB14362 ss-1</name>
    <dbReference type="NCBI Taxonomy" id="1314782"/>
    <lineage>
        <taxon>Eukaryota</taxon>
        <taxon>Fungi</taxon>
        <taxon>Dikarya</taxon>
        <taxon>Basidiomycota</taxon>
        <taxon>Agaricomycotina</taxon>
        <taxon>Agaricomycetes</taxon>
        <taxon>Gloeophyllales</taxon>
        <taxon>Gloeophyllaceae</taxon>
        <taxon>Neolentinus</taxon>
    </lineage>
</organism>
<evidence type="ECO:0000256" key="1">
    <source>
        <dbReference type="ARBA" id="ARBA00006484"/>
    </source>
</evidence>
<dbReference type="AlphaFoldDB" id="A0A165VF23"/>
<dbReference type="GO" id="GO:0016491">
    <property type="term" value="F:oxidoreductase activity"/>
    <property type="evidence" value="ECO:0007669"/>
    <property type="project" value="UniProtKB-KW"/>
</dbReference>
<reference evidence="4 5" key="1">
    <citation type="journal article" date="2016" name="Mol. Biol. Evol.">
        <title>Comparative Genomics of Early-Diverging Mushroom-Forming Fungi Provides Insights into the Origins of Lignocellulose Decay Capabilities.</title>
        <authorList>
            <person name="Nagy L.G."/>
            <person name="Riley R."/>
            <person name="Tritt A."/>
            <person name="Adam C."/>
            <person name="Daum C."/>
            <person name="Floudas D."/>
            <person name="Sun H."/>
            <person name="Yadav J.S."/>
            <person name="Pangilinan J."/>
            <person name="Larsson K.H."/>
            <person name="Matsuura K."/>
            <person name="Barry K."/>
            <person name="Labutti K."/>
            <person name="Kuo R."/>
            <person name="Ohm R.A."/>
            <person name="Bhattacharya S.S."/>
            <person name="Shirouzu T."/>
            <person name="Yoshinaga Y."/>
            <person name="Martin F.M."/>
            <person name="Grigoriev I.V."/>
            <person name="Hibbett D.S."/>
        </authorList>
    </citation>
    <scope>NUCLEOTIDE SEQUENCE [LARGE SCALE GENOMIC DNA]</scope>
    <source>
        <strain evidence="4 5">HHB14362 ss-1</strain>
    </source>
</reference>
<proteinExistence type="inferred from homology"/>